<name>A0A3P3YI30_PLABS</name>
<geneLocation type="mitochondrion" evidence="1"/>
<dbReference type="Proteomes" id="UP000290189">
    <property type="component" value="Unassembled WGS sequence"/>
</dbReference>
<accession>A0A3P3YI30</accession>
<dbReference type="EMBL" id="OVEO01000012">
    <property type="protein sequence ID" value="SPQ99848.1"/>
    <property type="molecule type" value="Genomic_DNA"/>
</dbReference>
<evidence type="ECO:0000313" key="2">
    <source>
        <dbReference type="Proteomes" id="UP000290189"/>
    </source>
</evidence>
<protein>
    <submittedName>
        <fullName evidence="1">Uncharacterized protein</fullName>
    </submittedName>
</protein>
<keyword evidence="1" id="KW-0496">Mitochondrion</keyword>
<dbReference type="AlphaFoldDB" id="A0A3P3YI30"/>
<evidence type="ECO:0000313" key="1">
    <source>
        <dbReference type="EMBL" id="SPQ99848.1"/>
    </source>
</evidence>
<proteinExistence type="predicted"/>
<gene>
    <name evidence="1" type="ORF">PLBR_LOCUS7063</name>
</gene>
<organism evidence="1 2">
    <name type="scientific">Plasmodiophora brassicae</name>
    <name type="common">Clubroot disease agent</name>
    <dbReference type="NCBI Taxonomy" id="37360"/>
    <lineage>
        <taxon>Eukaryota</taxon>
        <taxon>Sar</taxon>
        <taxon>Rhizaria</taxon>
        <taxon>Endomyxa</taxon>
        <taxon>Phytomyxea</taxon>
        <taxon>Plasmodiophorida</taxon>
        <taxon>Plasmodiophoridae</taxon>
        <taxon>Plasmodiophora</taxon>
    </lineage>
</organism>
<sequence length="198" mass="22746">MDDDTEVVMKMVADAFARVKGNRPHVTKADLRRQMKDLNSIGSELEGLAASLYNDLSVGKDEDEYIELSDWMDFFKRSNAQSKIKVEDINLMMVVLGFWPIDEQVKTEWAKAAEVVLDTENMEEAEEIVEDILYAFIPDYTENRVLTMSEWLGFWARLAIEEPLPSLAQFPAIRRAMQRARPTTQKSLDTVPITHDEI</sequence>
<reference evidence="1 2" key="1">
    <citation type="submission" date="2018-03" db="EMBL/GenBank/DDBJ databases">
        <authorList>
            <person name="Fogelqvist J."/>
        </authorList>
    </citation>
    <scope>NUCLEOTIDE SEQUENCE [LARGE SCALE GENOMIC DNA]</scope>
</reference>